<dbReference type="GO" id="GO:0016787">
    <property type="term" value="F:hydrolase activity"/>
    <property type="evidence" value="ECO:0007669"/>
    <property type="project" value="UniProtKB-KW"/>
</dbReference>
<dbReference type="SUPFAM" id="SSF52499">
    <property type="entry name" value="Isochorismatase-like hydrolases"/>
    <property type="match status" value="1"/>
</dbReference>
<evidence type="ECO:0000259" key="2">
    <source>
        <dbReference type="Pfam" id="PF00857"/>
    </source>
</evidence>
<dbReference type="RefSeq" id="WP_147714152.1">
    <property type="nucleotide sequence ID" value="NZ_VKAD01000001.1"/>
</dbReference>
<dbReference type="OrthoDB" id="1157330at2"/>
<feature type="domain" description="Isochorismatase-like" evidence="2">
    <location>
        <begin position="5"/>
        <end position="142"/>
    </location>
</feature>
<keyword evidence="4" id="KW-1185">Reference proteome</keyword>
<organism evidence="3 4">
    <name type="scientific">Reinekea thalattae</name>
    <dbReference type="NCBI Taxonomy" id="2593301"/>
    <lineage>
        <taxon>Bacteria</taxon>
        <taxon>Pseudomonadati</taxon>
        <taxon>Pseudomonadota</taxon>
        <taxon>Gammaproteobacteria</taxon>
        <taxon>Oceanospirillales</taxon>
        <taxon>Saccharospirillaceae</taxon>
        <taxon>Reinekea</taxon>
    </lineage>
</organism>
<dbReference type="Gene3D" id="3.40.50.850">
    <property type="entry name" value="Isochorismatase-like"/>
    <property type="match status" value="1"/>
</dbReference>
<dbReference type="InterPro" id="IPR050272">
    <property type="entry name" value="Isochorismatase-like_hydrls"/>
</dbReference>
<gene>
    <name evidence="3" type="ORF">FME95_09510</name>
</gene>
<dbReference type="Proteomes" id="UP000321764">
    <property type="component" value="Unassembled WGS sequence"/>
</dbReference>
<dbReference type="InterPro" id="IPR036380">
    <property type="entry name" value="Isochorismatase-like_sf"/>
</dbReference>
<proteinExistence type="predicted"/>
<evidence type="ECO:0000313" key="3">
    <source>
        <dbReference type="EMBL" id="TXR54753.1"/>
    </source>
</evidence>
<dbReference type="EMBL" id="VKAD01000001">
    <property type="protein sequence ID" value="TXR54753.1"/>
    <property type="molecule type" value="Genomic_DNA"/>
</dbReference>
<reference evidence="3 4" key="1">
    <citation type="submission" date="2019-07" db="EMBL/GenBank/DDBJ databases">
        <title>Reinekea sp. strain SSH23 genome sequencing and assembly.</title>
        <authorList>
            <person name="Kim I."/>
        </authorList>
    </citation>
    <scope>NUCLEOTIDE SEQUENCE [LARGE SCALE GENOMIC DNA]</scope>
    <source>
        <strain evidence="3 4">SSH23</strain>
    </source>
</reference>
<evidence type="ECO:0000256" key="1">
    <source>
        <dbReference type="ARBA" id="ARBA00022801"/>
    </source>
</evidence>
<evidence type="ECO:0000313" key="4">
    <source>
        <dbReference type="Proteomes" id="UP000321764"/>
    </source>
</evidence>
<dbReference type="PANTHER" id="PTHR43540">
    <property type="entry name" value="PEROXYUREIDOACRYLATE/UREIDOACRYLATE AMIDOHYDROLASE-RELATED"/>
    <property type="match status" value="1"/>
</dbReference>
<dbReference type="Pfam" id="PF00857">
    <property type="entry name" value="Isochorismatase"/>
    <property type="match status" value="1"/>
</dbReference>
<keyword evidence="1 3" id="KW-0378">Hydrolase</keyword>
<accession>A0A5C8ZC62</accession>
<name>A0A5C8ZC62_9GAMM</name>
<sequence>MPQKALIIIDVQNALCSGEYKTFNSENVISTINSLSNVARKKQLPVIFVQHQAKDGPLKEQSKGWQLAEGLIKEEDDIIVQKRFSDAFKDTDLAAQLSSLDVSELVICGMQSEFCVDSTLRHALSRGFSITVVSDAHTTLDTRVLDAKTISAHHNETWANISSYKYTPKVMSAKAIEESL</sequence>
<dbReference type="CDD" id="cd01014">
    <property type="entry name" value="nicotinamidase_related"/>
    <property type="match status" value="1"/>
</dbReference>
<dbReference type="AlphaFoldDB" id="A0A5C8ZC62"/>
<comment type="caution">
    <text evidence="3">The sequence shown here is derived from an EMBL/GenBank/DDBJ whole genome shotgun (WGS) entry which is preliminary data.</text>
</comment>
<dbReference type="InterPro" id="IPR000868">
    <property type="entry name" value="Isochorismatase-like_dom"/>
</dbReference>
<protein>
    <submittedName>
        <fullName evidence="3">Cysteine hydrolase</fullName>
    </submittedName>
</protein>